<dbReference type="Proteomes" id="UP000194127">
    <property type="component" value="Unassembled WGS sequence"/>
</dbReference>
<dbReference type="EMBL" id="KZ110594">
    <property type="protein sequence ID" value="OSX63944.1"/>
    <property type="molecule type" value="Genomic_DNA"/>
</dbReference>
<proteinExistence type="predicted"/>
<dbReference type="AlphaFoldDB" id="A0A1X6N5Q9"/>
<gene>
    <name evidence="1" type="ORF">POSPLADRAFT_1032448</name>
</gene>
<evidence type="ECO:0000313" key="2">
    <source>
        <dbReference type="Proteomes" id="UP000194127"/>
    </source>
</evidence>
<protein>
    <submittedName>
        <fullName evidence="1">Uncharacterized protein</fullName>
    </submittedName>
</protein>
<evidence type="ECO:0000313" key="1">
    <source>
        <dbReference type="EMBL" id="OSX63944.1"/>
    </source>
</evidence>
<dbReference type="STRING" id="670580.A0A1X6N5Q9"/>
<accession>A0A1X6N5Q9</accession>
<dbReference type="GeneID" id="36321808"/>
<sequence>MSEVPATATLAAFLADFFLQPLRYLPTWMPCGSWKKDILVLNKDLDAMRYVHSKFVKEQIARSYVASFTSKHLDGDLNMTRGQLAKDAAFSFYADFPYVTKEDDVRAEYSYIREPKILRDPDTYTDPFKLKPDRFVLTERRVTEQDPCMVAV</sequence>
<name>A0A1X6N5Q9_9APHY</name>
<organism evidence="1 2">
    <name type="scientific">Postia placenta MAD-698-R-SB12</name>
    <dbReference type="NCBI Taxonomy" id="670580"/>
    <lineage>
        <taxon>Eukaryota</taxon>
        <taxon>Fungi</taxon>
        <taxon>Dikarya</taxon>
        <taxon>Basidiomycota</taxon>
        <taxon>Agaricomycotina</taxon>
        <taxon>Agaricomycetes</taxon>
        <taxon>Polyporales</taxon>
        <taxon>Adustoporiaceae</taxon>
        <taxon>Rhodonia</taxon>
    </lineage>
</organism>
<keyword evidence="2" id="KW-1185">Reference proteome</keyword>
<dbReference type="RefSeq" id="XP_024340738.1">
    <property type="nucleotide sequence ID" value="XM_024476857.1"/>
</dbReference>
<reference evidence="1 2" key="1">
    <citation type="submission" date="2017-04" db="EMBL/GenBank/DDBJ databases">
        <title>Genome Sequence of the Model Brown-Rot Fungus Postia placenta SB12.</title>
        <authorList>
            <consortium name="DOE Joint Genome Institute"/>
            <person name="Gaskell J."/>
            <person name="Kersten P."/>
            <person name="Larrondo L.F."/>
            <person name="Canessa P."/>
            <person name="Martinez D."/>
            <person name="Hibbett D."/>
            <person name="Schmoll M."/>
            <person name="Kubicek C.P."/>
            <person name="Martinez A.T."/>
            <person name="Yadav J."/>
            <person name="Master E."/>
            <person name="Magnuson J.K."/>
            <person name="James T."/>
            <person name="Yaver D."/>
            <person name="Berka R."/>
            <person name="Labutti K."/>
            <person name="Lipzen A."/>
            <person name="Aerts A."/>
            <person name="Barry K."/>
            <person name="Henrissat B."/>
            <person name="Blanchette R."/>
            <person name="Grigoriev I."/>
            <person name="Cullen D."/>
        </authorList>
    </citation>
    <scope>NUCLEOTIDE SEQUENCE [LARGE SCALE GENOMIC DNA]</scope>
    <source>
        <strain evidence="1 2">MAD-698-R-SB12</strain>
    </source>
</reference>